<feature type="domain" description="MacB-like periplasmic core" evidence="8">
    <location>
        <begin position="434"/>
        <end position="627"/>
    </location>
</feature>
<keyword evidence="10" id="KW-1185">Reference proteome</keyword>
<dbReference type="PANTHER" id="PTHR30572">
    <property type="entry name" value="MEMBRANE COMPONENT OF TRANSPORTER-RELATED"/>
    <property type="match status" value="1"/>
</dbReference>
<dbReference type="OrthoDB" id="9770036at2"/>
<evidence type="ECO:0000256" key="2">
    <source>
        <dbReference type="ARBA" id="ARBA00022475"/>
    </source>
</evidence>
<dbReference type="InterPro" id="IPR050250">
    <property type="entry name" value="Macrolide_Exporter_MacB"/>
</dbReference>
<evidence type="ECO:0000313" key="10">
    <source>
        <dbReference type="Proteomes" id="UP000319897"/>
    </source>
</evidence>
<dbReference type="GO" id="GO:0022857">
    <property type="term" value="F:transmembrane transporter activity"/>
    <property type="evidence" value="ECO:0007669"/>
    <property type="project" value="TreeGrafter"/>
</dbReference>
<evidence type="ECO:0000313" key="9">
    <source>
        <dbReference type="EMBL" id="TPE64940.1"/>
    </source>
</evidence>
<evidence type="ECO:0000256" key="1">
    <source>
        <dbReference type="ARBA" id="ARBA00004651"/>
    </source>
</evidence>
<feature type="transmembrane region" description="Helical" evidence="6">
    <location>
        <begin position="427"/>
        <end position="446"/>
    </location>
</feature>
<dbReference type="AlphaFoldDB" id="A0A501XWI5"/>
<feature type="transmembrane region" description="Helical" evidence="6">
    <location>
        <begin position="20"/>
        <end position="41"/>
    </location>
</feature>
<feature type="transmembrane region" description="Helical" evidence="6">
    <location>
        <begin position="771"/>
        <end position="790"/>
    </location>
</feature>
<feature type="transmembrane region" description="Helical" evidence="6">
    <location>
        <begin position="286"/>
        <end position="310"/>
    </location>
</feature>
<evidence type="ECO:0000256" key="6">
    <source>
        <dbReference type="SAM" id="Phobius"/>
    </source>
</evidence>
<feature type="domain" description="MacB-like periplasmic core" evidence="8">
    <location>
        <begin position="21"/>
        <end position="240"/>
    </location>
</feature>
<dbReference type="GO" id="GO:0005886">
    <property type="term" value="C:plasma membrane"/>
    <property type="evidence" value="ECO:0007669"/>
    <property type="project" value="UniProtKB-SubCell"/>
</dbReference>
<comment type="caution">
    <text evidence="9">The sequence shown here is derived from an EMBL/GenBank/DDBJ whole genome shotgun (WGS) entry which is preliminary data.</text>
</comment>
<reference evidence="9 10" key="1">
    <citation type="submission" date="2019-06" db="EMBL/GenBank/DDBJ databases">
        <authorList>
            <person name="Lee I."/>
            <person name="Jang G.I."/>
            <person name="Hwang C.Y."/>
        </authorList>
    </citation>
    <scope>NUCLEOTIDE SEQUENCE [LARGE SCALE GENOMIC DNA]</scope>
    <source>
        <strain evidence="9 10">PAMC 28131</strain>
    </source>
</reference>
<accession>A0A501XWI5</accession>
<comment type="subcellular location">
    <subcellularLocation>
        <location evidence="1">Cell membrane</location>
        <topology evidence="1">Multi-pass membrane protein</topology>
    </subcellularLocation>
</comment>
<evidence type="ECO:0000259" key="7">
    <source>
        <dbReference type="Pfam" id="PF02687"/>
    </source>
</evidence>
<feature type="domain" description="ABC3 transporter permease C-terminal" evidence="7">
    <location>
        <begin position="688"/>
        <end position="799"/>
    </location>
</feature>
<keyword evidence="3 6" id="KW-0812">Transmembrane</keyword>
<feature type="transmembrane region" description="Helical" evidence="6">
    <location>
        <begin position="740"/>
        <end position="759"/>
    </location>
</feature>
<feature type="transmembrane region" description="Helical" evidence="6">
    <location>
        <begin position="684"/>
        <end position="704"/>
    </location>
</feature>
<feature type="domain" description="ABC3 transporter permease C-terminal" evidence="7">
    <location>
        <begin position="291"/>
        <end position="403"/>
    </location>
</feature>
<dbReference type="InterPro" id="IPR003838">
    <property type="entry name" value="ABC3_permease_C"/>
</dbReference>
<keyword evidence="4 6" id="KW-1133">Transmembrane helix</keyword>
<dbReference type="EMBL" id="VFSU01000004">
    <property type="protein sequence ID" value="TPE64940.1"/>
    <property type="molecule type" value="Genomic_DNA"/>
</dbReference>
<dbReference type="InterPro" id="IPR025857">
    <property type="entry name" value="MacB_PCD"/>
</dbReference>
<name>A0A501XWI5_9SPHN</name>
<gene>
    <name evidence="9" type="ORF">FJQ54_00400</name>
</gene>
<evidence type="ECO:0000256" key="4">
    <source>
        <dbReference type="ARBA" id="ARBA00022989"/>
    </source>
</evidence>
<dbReference type="Pfam" id="PF02687">
    <property type="entry name" value="FtsX"/>
    <property type="match status" value="2"/>
</dbReference>
<feature type="transmembrane region" description="Helical" evidence="6">
    <location>
        <begin position="374"/>
        <end position="395"/>
    </location>
</feature>
<evidence type="ECO:0000256" key="3">
    <source>
        <dbReference type="ARBA" id="ARBA00022692"/>
    </source>
</evidence>
<dbReference type="RefSeq" id="WP_140926252.1">
    <property type="nucleotide sequence ID" value="NZ_VFSU01000004.1"/>
</dbReference>
<keyword evidence="5 6" id="KW-0472">Membrane</keyword>
<keyword evidence="2" id="KW-1003">Cell membrane</keyword>
<proteinExistence type="predicted"/>
<sequence length="807" mass="86510">MNRFGFQSLYRSLSRHKLYAALNIGGLAVGIAVFLILSLFVRFETSFEKWLPHADELYLVQSEWTVPDSPVQGAYPYTMSGLLEQMREDFPGLLGTRIRGGERGGSVIQGGVATMEDVAQVDSSFFQLFNLPMLSGEGKALADPSVTLISRSTARKYFGDANPLGRTMTIAFDEPKLYRVAGVFEDLPANTDLKASILINMPATPPPGAADYWFHWGSTSLRTYLRFPDAEAARAFEKRMPEFVNRRGAAYLGEKPSEIMAISLLPLTRAHLQPAGQESASRKLTVAALGIVGLLTLLIAIVNYVNLATARAGLRAREVAMRKVLGADRGALIRQFLGEAVLTVAVAAFLGLILAELGLPLVNAAGGLSLTLPYAIVVPGLLLLALIVGVAAGFYPALMLSRFPAASVLASARSPGGGRAGTRARELLVVLQFGLAIAFIIGTMVLSAQTRHVRTSDLGFRRDGLLVVQSLADSGVTEAQARQIVTALRALPGVKAVGVSDTAAGGGGNNNTDSVAIPGRPGSGPSLRRLTIGPGFFEAYAPRLVAGRLFDDAYGADNNSGWRDGLPRNIVINRKAVSTLGFASPEEAIGKTVGGKQPRTIVGVIDELRFFTPRLPDDPTYYVYYRDSPGESFATIRYSGDAQAMEQAVGDLWRRMAPQVPLNARTADSLFNEFYQADDRATRLFAIGSGLAVLIGCVGLWGLASFNTQRRVKEIGIRKTLGASSTDVAKLLVGQFLRPVLIANLVAWPLAFVAMRAWLAGFDDRVALSPLFFIGATLAATLIAVLTVLAQSLRASRAAPSWALRHE</sequence>
<evidence type="ECO:0000256" key="5">
    <source>
        <dbReference type="ARBA" id="ARBA00023136"/>
    </source>
</evidence>
<organism evidence="9 10">
    <name type="scientific">Sandaracinobacter neustonicus</name>
    <dbReference type="NCBI Taxonomy" id="1715348"/>
    <lineage>
        <taxon>Bacteria</taxon>
        <taxon>Pseudomonadati</taxon>
        <taxon>Pseudomonadota</taxon>
        <taxon>Alphaproteobacteria</taxon>
        <taxon>Sphingomonadales</taxon>
        <taxon>Sphingosinicellaceae</taxon>
        <taxon>Sandaracinobacter</taxon>
    </lineage>
</organism>
<protein>
    <submittedName>
        <fullName evidence="9">FtsX-like permease family protein</fullName>
    </submittedName>
</protein>
<dbReference type="Pfam" id="PF12704">
    <property type="entry name" value="MacB_PCD"/>
    <property type="match status" value="2"/>
</dbReference>
<evidence type="ECO:0000259" key="8">
    <source>
        <dbReference type="Pfam" id="PF12704"/>
    </source>
</evidence>
<dbReference type="Proteomes" id="UP000319897">
    <property type="component" value="Unassembled WGS sequence"/>
</dbReference>
<dbReference type="PANTHER" id="PTHR30572:SF18">
    <property type="entry name" value="ABC-TYPE MACROLIDE FAMILY EXPORT SYSTEM PERMEASE COMPONENT 2"/>
    <property type="match status" value="1"/>
</dbReference>
<feature type="transmembrane region" description="Helical" evidence="6">
    <location>
        <begin position="331"/>
        <end position="354"/>
    </location>
</feature>